<dbReference type="PANTHER" id="PTHR44943">
    <property type="entry name" value="CELLULOSE SYNTHASE OPERON PROTEIN C"/>
    <property type="match status" value="1"/>
</dbReference>
<evidence type="ECO:0000256" key="3">
    <source>
        <dbReference type="PROSITE-ProRule" id="PRU00339"/>
    </source>
</evidence>
<dbReference type="SMART" id="SM00028">
    <property type="entry name" value="TPR"/>
    <property type="match status" value="3"/>
</dbReference>
<dbReference type="Pfam" id="PF13432">
    <property type="entry name" value="TPR_16"/>
    <property type="match status" value="2"/>
</dbReference>
<evidence type="ECO:0000313" key="4">
    <source>
        <dbReference type="EMBL" id="ADI19323.1"/>
    </source>
</evidence>
<dbReference type="PANTHER" id="PTHR44943:SF8">
    <property type="entry name" value="TPR REPEAT-CONTAINING PROTEIN MJ0263"/>
    <property type="match status" value="1"/>
</dbReference>
<evidence type="ECO:0000256" key="2">
    <source>
        <dbReference type="ARBA" id="ARBA00022803"/>
    </source>
</evidence>
<dbReference type="SUPFAM" id="SSF48452">
    <property type="entry name" value="TPR-like"/>
    <property type="match status" value="2"/>
</dbReference>
<dbReference type="AlphaFoldDB" id="E0XY32"/>
<dbReference type="InterPro" id="IPR051685">
    <property type="entry name" value="Ycf3/AcsC/BcsC/TPR_MFPF"/>
</dbReference>
<proteinExistence type="predicted"/>
<feature type="repeat" description="TPR" evidence="3">
    <location>
        <begin position="88"/>
        <end position="121"/>
    </location>
</feature>
<dbReference type="Pfam" id="PF13181">
    <property type="entry name" value="TPR_8"/>
    <property type="match status" value="1"/>
</dbReference>
<reference evidence="4" key="1">
    <citation type="journal article" date="2011" name="Environ. Microbiol.">
        <title>Time-series analyses of Monterey Bay coastal microbial picoplankton using a 'genome proxy' microarray.</title>
        <authorList>
            <person name="Rich V.I."/>
            <person name="Pham V.D."/>
            <person name="Eppley J."/>
            <person name="Shi Y."/>
            <person name="DeLong E.F."/>
        </authorList>
    </citation>
    <scope>NUCLEOTIDE SEQUENCE</scope>
</reference>
<evidence type="ECO:0000256" key="1">
    <source>
        <dbReference type="ARBA" id="ARBA00022737"/>
    </source>
</evidence>
<accession>E0XY32</accession>
<protein>
    <submittedName>
        <fullName evidence="4">Uncharacterized protein</fullName>
    </submittedName>
</protein>
<feature type="repeat" description="TPR" evidence="3">
    <location>
        <begin position="497"/>
        <end position="530"/>
    </location>
</feature>
<name>E0XY32_9DELT</name>
<dbReference type="PROSITE" id="PS50005">
    <property type="entry name" value="TPR"/>
    <property type="match status" value="2"/>
</dbReference>
<sequence>MSSLLNDLDVSYTASDAAVVEILENAYKLLKSRFYDRAKVEFNKALDEDHDLATQVVLALYRQMESSGDVEGLLALGANVLNRDPGNVDLANLLGNAYRRQGNITQARNMYRHCLKHDPKFRNATYNLAAMLARVPLFDGSAISAIAEFENLENFKYPQCETEVIESLVEQLRPPEAEGEDENDSPAKAEVLKDETVEQIGEALSDLKVSGTEGAEAADEPHPLDLLEHIEATLDPEHPDEHNTLLNLAFSCLDQEEGRTAQLIFDKLLERDPGNLDLICFRIIADALQEEVNSAEEQLNTFLKQHPNHRYANVNYGILLRRQRKVAQARTYFFIAYKLLERTKGEYEIAKVLEEAERHEENGAARKALELYEPILDELNEPARINRVAGMLQTFNRPRSAQRAYKLTLKLDRGNTDAMKGLKEIRDGYLNELDKALRADQMAKAAELMNYALEITPSNELLTRGIELFELMDNKRRVRELKELRESLGAKATHRQVQAKLLQAQDFEAKRNFKAAIKAYEEAIRIEPRREVYKHMVALCERIQRPDLAEKISEWFNQKEGERERERRAAKH</sequence>
<keyword evidence="1" id="KW-0677">Repeat</keyword>
<dbReference type="EMBL" id="GU474917">
    <property type="protein sequence ID" value="ADI19323.1"/>
    <property type="molecule type" value="Genomic_DNA"/>
</dbReference>
<dbReference type="Gene3D" id="1.25.40.10">
    <property type="entry name" value="Tetratricopeptide repeat domain"/>
    <property type="match status" value="3"/>
</dbReference>
<dbReference type="InterPro" id="IPR011990">
    <property type="entry name" value="TPR-like_helical_dom_sf"/>
</dbReference>
<dbReference type="InterPro" id="IPR019734">
    <property type="entry name" value="TPR_rpt"/>
</dbReference>
<organism evidence="4">
    <name type="scientific">uncultured delta proteobacterium HF0500_03A04</name>
    <dbReference type="NCBI Taxonomy" id="710834"/>
    <lineage>
        <taxon>Bacteria</taxon>
        <taxon>Deltaproteobacteria</taxon>
        <taxon>environmental samples</taxon>
    </lineage>
</organism>
<keyword evidence="2 3" id="KW-0802">TPR repeat</keyword>